<dbReference type="GO" id="GO:0004316">
    <property type="term" value="F:3-oxoacyl-[acyl-carrier-protein] reductase (NADPH) activity"/>
    <property type="evidence" value="ECO:0007669"/>
    <property type="project" value="UniProtKB-EC"/>
</dbReference>
<evidence type="ECO:0000313" key="5">
    <source>
        <dbReference type="EMBL" id="KAJ7343993.1"/>
    </source>
</evidence>
<dbReference type="AlphaFoldDB" id="A0AAD6ZY99"/>
<accession>A0AAD6ZY99</accession>
<dbReference type="PRINTS" id="PR00081">
    <property type="entry name" value="GDHRDH"/>
</dbReference>
<dbReference type="InterPro" id="IPR036291">
    <property type="entry name" value="NAD(P)-bd_dom_sf"/>
</dbReference>
<evidence type="ECO:0000256" key="1">
    <source>
        <dbReference type="ARBA" id="ARBA00006484"/>
    </source>
</evidence>
<comment type="caution">
    <text evidence="5">The sequence shown here is derived from an EMBL/GenBank/DDBJ whole genome shotgun (WGS) entry which is preliminary data.</text>
</comment>
<evidence type="ECO:0000256" key="3">
    <source>
        <dbReference type="ARBA" id="ARBA00022857"/>
    </source>
</evidence>
<evidence type="ECO:0000256" key="2">
    <source>
        <dbReference type="ARBA" id="ARBA00012948"/>
    </source>
</evidence>
<dbReference type="InterPro" id="IPR050259">
    <property type="entry name" value="SDR"/>
</dbReference>
<dbReference type="Pfam" id="PF13561">
    <property type="entry name" value="adh_short_C2"/>
    <property type="match status" value="1"/>
</dbReference>
<evidence type="ECO:0000256" key="4">
    <source>
        <dbReference type="ARBA" id="ARBA00048508"/>
    </source>
</evidence>
<dbReference type="PANTHER" id="PTHR42879:SF2">
    <property type="entry name" value="3-OXOACYL-[ACYL-CARRIER-PROTEIN] REDUCTASE FABG"/>
    <property type="match status" value="1"/>
</dbReference>
<protein>
    <recommendedName>
        <fullName evidence="2">3-oxoacyl-[acyl-carrier-protein] reductase</fullName>
        <ecNumber evidence="2">1.1.1.100</ecNumber>
    </recommendedName>
</protein>
<keyword evidence="6" id="KW-1185">Reference proteome</keyword>
<dbReference type="SUPFAM" id="SSF51735">
    <property type="entry name" value="NAD(P)-binding Rossmann-fold domains"/>
    <property type="match status" value="1"/>
</dbReference>
<dbReference type="EMBL" id="JARIHO010000022">
    <property type="protein sequence ID" value="KAJ7343993.1"/>
    <property type="molecule type" value="Genomic_DNA"/>
</dbReference>
<dbReference type="PROSITE" id="PS00061">
    <property type="entry name" value="ADH_SHORT"/>
    <property type="match status" value="1"/>
</dbReference>
<proteinExistence type="inferred from homology"/>
<keyword evidence="3" id="KW-0521">NADP</keyword>
<organism evidence="5 6">
    <name type="scientific">Mycena albidolilacea</name>
    <dbReference type="NCBI Taxonomy" id="1033008"/>
    <lineage>
        <taxon>Eukaryota</taxon>
        <taxon>Fungi</taxon>
        <taxon>Dikarya</taxon>
        <taxon>Basidiomycota</taxon>
        <taxon>Agaricomycotina</taxon>
        <taxon>Agaricomycetes</taxon>
        <taxon>Agaricomycetidae</taxon>
        <taxon>Agaricales</taxon>
        <taxon>Marasmiineae</taxon>
        <taxon>Mycenaceae</taxon>
        <taxon>Mycena</taxon>
    </lineage>
</organism>
<dbReference type="Proteomes" id="UP001218218">
    <property type="component" value="Unassembled WGS sequence"/>
</dbReference>
<dbReference type="Gene3D" id="3.40.50.720">
    <property type="entry name" value="NAD(P)-binding Rossmann-like Domain"/>
    <property type="match status" value="1"/>
</dbReference>
<gene>
    <name evidence="5" type="ORF">DFH08DRAFT_937718</name>
</gene>
<evidence type="ECO:0000313" key="6">
    <source>
        <dbReference type="Proteomes" id="UP001218218"/>
    </source>
</evidence>
<dbReference type="EC" id="1.1.1.100" evidence="2"/>
<reference evidence="5" key="1">
    <citation type="submission" date="2023-03" db="EMBL/GenBank/DDBJ databases">
        <title>Massive genome expansion in bonnet fungi (Mycena s.s.) driven by repeated elements and novel gene families across ecological guilds.</title>
        <authorList>
            <consortium name="Lawrence Berkeley National Laboratory"/>
            <person name="Harder C.B."/>
            <person name="Miyauchi S."/>
            <person name="Viragh M."/>
            <person name="Kuo A."/>
            <person name="Thoen E."/>
            <person name="Andreopoulos B."/>
            <person name="Lu D."/>
            <person name="Skrede I."/>
            <person name="Drula E."/>
            <person name="Henrissat B."/>
            <person name="Morin E."/>
            <person name="Kohler A."/>
            <person name="Barry K."/>
            <person name="LaButti K."/>
            <person name="Morin E."/>
            <person name="Salamov A."/>
            <person name="Lipzen A."/>
            <person name="Mereny Z."/>
            <person name="Hegedus B."/>
            <person name="Baldrian P."/>
            <person name="Stursova M."/>
            <person name="Weitz H."/>
            <person name="Taylor A."/>
            <person name="Grigoriev I.V."/>
            <person name="Nagy L.G."/>
            <person name="Martin F."/>
            <person name="Kauserud H."/>
        </authorList>
    </citation>
    <scope>NUCLEOTIDE SEQUENCE</scope>
    <source>
        <strain evidence="5">CBHHK002</strain>
    </source>
</reference>
<dbReference type="PANTHER" id="PTHR42879">
    <property type="entry name" value="3-OXOACYL-(ACYL-CARRIER-PROTEIN) REDUCTASE"/>
    <property type="match status" value="1"/>
</dbReference>
<dbReference type="InterPro" id="IPR020904">
    <property type="entry name" value="Sc_DH/Rdtase_CS"/>
</dbReference>
<comment type="similarity">
    <text evidence="1">Belongs to the short-chain dehydrogenases/reductases (SDR) family.</text>
</comment>
<dbReference type="InterPro" id="IPR002347">
    <property type="entry name" value="SDR_fam"/>
</dbReference>
<dbReference type="GO" id="GO:0032787">
    <property type="term" value="P:monocarboxylic acid metabolic process"/>
    <property type="evidence" value="ECO:0007669"/>
    <property type="project" value="UniProtKB-ARBA"/>
</dbReference>
<sequence length="260" mass="27328">MSSKGIAIVTGAAQGIGKGIALRLASDGFDIAVNDIPTNADKLTALVEEIKAKEREASAHVADVSVEEQVKNMMEEVVKIYGGVDVMVANAGVMKYASIAHTSVGDWDRVMAINARGTFLCFKYAGMQMISQGRGGRIIGACSVGGKKGGQMTSAYCASKFAIRGLTQSAASEYGRHGITVNSYAPGTTDTEMVTYMDKSHAELTGSAPGTFKKLLEKAMPLPMIATPDDIAGLVSFIASKESQFITGQSISINGGMYFD</sequence>
<dbReference type="FunFam" id="3.40.50.720:FF:000084">
    <property type="entry name" value="Short-chain dehydrogenase reductase"/>
    <property type="match status" value="1"/>
</dbReference>
<dbReference type="PRINTS" id="PR00080">
    <property type="entry name" value="SDRFAMILY"/>
</dbReference>
<name>A0AAD6ZY99_9AGAR</name>
<comment type="catalytic activity">
    <reaction evidence="4">
        <text>a (3R)-hydroxyacyl-[ACP] + NADP(+) = a 3-oxoacyl-[ACP] + NADPH + H(+)</text>
        <dbReference type="Rhea" id="RHEA:17397"/>
        <dbReference type="Rhea" id="RHEA-COMP:9916"/>
        <dbReference type="Rhea" id="RHEA-COMP:9945"/>
        <dbReference type="ChEBI" id="CHEBI:15378"/>
        <dbReference type="ChEBI" id="CHEBI:57783"/>
        <dbReference type="ChEBI" id="CHEBI:58349"/>
        <dbReference type="ChEBI" id="CHEBI:78776"/>
        <dbReference type="ChEBI" id="CHEBI:78827"/>
        <dbReference type="EC" id="1.1.1.100"/>
    </reaction>
</comment>